<evidence type="ECO:0000313" key="4">
    <source>
        <dbReference type="Proteomes" id="UP000536604"/>
    </source>
</evidence>
<keyword evidence="2" id="KW-0812">Transmembrane</keyword>
<organism evidence="3 4">
    <name type="scientific">Nocardiopsis algeriensis</name>
    <dbReference type="NCBI Taxonomy" id="1478215"/>
    <lineage>
        <taxon>Bacteria</taxon>
        <taxon>Bacillati</taxon>
        <taxon>Actinomycetota</taxon>
        <taxon>Actinomycetes</taxon>
        <taxon>Streptosporangiales</taxon>
        <taxon>Nocardiopsidaceae</taxon>
        <taxon>Nocardiopsis</taxon>
    </lineage>
</organism>
<gene>
    <name evidence="3" type="ORF">FHS13_003128</name>
</gene>
<keyword evidence="4" id="KW-1185">Reference proteome</keyword>
<feature type="transmembrane region" description="Helical" evidence="2">
    <location>
        <begin position="206"/>
        <end position="230"/>
    </location>
</feature>
<proteinExistence type="predicted"/>
<name>A0A841ISF7_9ACTN</name>
<feature type="compositionally biased region" description="Low complexity" evidence="1">
    <location>
        <begin position="166"/>
        <end position="180"/>
    </location>
</feature>
<feature type="region of interest" description="Disordered" evidence="1">
    <location>
        <begin position="1"/>
        <end position="199"/>
    </location>
</feature>
<feature type="compositionally biased region" description="Polar residues" evidence="1">
    <location>
        <begin position="87"/>
        <end position="104"/>
    </location>
</feature>
<dbReference type="RefSeq" id="WP_184292624.1">
    <property type="nucleotide sequence ID" value="NZ_JACHJO010000009.1"/>
</dbReference>
<sequence>MTGRQPEEEPQEQSGQQDPVNHRPPEEWRPGDPGDPMSGGPQPPGEPPHGFPGDREQRAGGAGGRPGFAEPSGGYPPPVGRPAGQEPSGQEPSGQLSEGPSGMSQAGYEQEGYAPGYGETDVPGMGVGSFPTAGRPPADTGGDVPQEPGSDAPGGGTANYGPPPASGQAGAYGQYGQGQYPPGGPGYPPQGVHGPQSDPPTPWGKILGIGCGVLLLLLLVGGGCMAVGMFMAQNQSPGLGAPPDPGER</sequence>
<evidence type="ECO:0000313" key="3">
    <source>
        <dbReference type="EMBL" id="MBB6121160.1"/>
    </source>
</evidence>
<keyword evidence="2" id="KW-1133">Transmembrane helix</keyword>
<feature type="compositionally biased region" description="Basic and acidic residues" evidence="1">
    <location>
        <begin position="20"/>
        <end position="32"/>
    </location>
</feature>
<dbReference type="EMBL" id="JACHJO010000009">
    <property type="protein sequence ID" value="MBB6121160.1"/>
    <property type="molecule type" value="Genomic_DNA"/>
</dbReference>
<evidence type="ECO:0000256" key="1">
    <source>
        <dbReference type="SAM" id="MobiDB-lite"/>
    </source>
</evidence>
<dbReference type="AlphaFoldDB" id="A0A841ISF7"/>
<evidence type="ECO:0000256" key="2">
    <source>
        <dbReference type="SAM" id="Phobius"/>
    </source>
</evidence>
<dbReference type="Proteomes" id="UP000536604">
    <property type="component" value="Unassembled WGS sequence"/>
</dbReference>
<accession>A0A841ISF7</accession>
<keyword evidence="2" id="KW-0472">Membrane</keyword>
<protein>
    <submittedName>
        <fullName evidence="3">Uncharacterized protein</fullName>
    </submittedName>
</protein>
<comment type="caution">
    <text evidence="3">The sequence shown here is derived from an EMBL/GenBank/DDBJ whole genome shotgun (WGS) entry which is preliminary data.</text>
</comment>
<feature type="compositionally biased region" description="Pro residues" evidence="1">
    <location>
        <begin position="41"/>
        <end position="50"/>
    </location>
</feature>
<reference evidence="3 4" key="1">
    <citation type="submission" date="2020-08" db="EMBL/GenBank/DDBJ databases">
        <title>Genomic Encyclopedia of Type Strains, Phase III (KMG-III): the genomes of soil and plant-associated and newly described type strains.</title>
        <authorList>
            <person name="Whitman W."/>
        </authorList>
    </citation>
    <scope>NUCLEOTIDE SEQUENCE [LARGE SCALE GENOMIC DNA]</scope>
    <source>
        <strain evidence="3 4">CECT 8712</strain>
    </source>
</reference>